<evidence type="ECO:0000313" key="3">
    <source>
        <dbReference type="Proteomes" id="UP000266934"/>
    </source>
</evidence>
<dbReference type="InterPro" id="IPR027417">
    <property type="entry name" value="P-loop_NTPase"/>
</dbReference>
<protein>
    <recommendedName>
        <fullName evidence="4">Terminase large subunit</fullName>
    </recommendedName>
</protein>
<dbReference type="AlphaFoldDB" id="A0A348FZB5"/>
<proteinExistence type="predicted"/>
<dbReference type="OrthoDB" id="5440754at2"/>
<name>A0A348FZB5_9HYPH</name>
<accession>A0A348FZB5</accession>
<feature type="region of interest" description="Disordered" evidence="1">
    <location>
        <begin position="495"/>
        <end position="521"/>
    </location>
</feature>
<evidence type="ECO:0000256" key="1">
    <source>
        <dbReference type="SAM" id="MobiDB-lite"/>
    </source>
</evidence>
<gene>
    <name evidence="2" type="ORF">BLTE_13330</name>
</gene>
<organism evidence="2 3">
    <name type="scientific">Blastochloris tepida</name>
    <dbReference type="NCBI Taxonomy" id="2233851"/>
    <lineage>
        <taxon>Bacteria</taxon>
        <taxon>Pseudomonadati</taxon>
        <taxon>Pseudomonadota</taxon>
        <taxon>Alphaproteobacteria</taxon>
        <taxon>Hyphomicrobiales</taxon>
        <taxon>Blastochloridaceae</taxon>
        <taxon>Blastochloris</taxon>
    </lineage>
</organism>
<evidence type="ECO:0008006" key="4">
    <source>
        <dbReference type="Google" id="ProtNLM"/>
    </source>
</evidence>
<reference evidence="2 3" key="1">
    <citation type="submission" date="2018-08" db="EMBL/GenBank/DDBJ databases">
        <title>Complete genome sequencing of Blastochloris tepida GI.</title>
        <authorList>
            <person name="Tsukatani Y."/>
            <person name="Mori H."/>
        </authorList>
    </citation>
    <scope>NUCLEOTIDE SEQUENCE [LARGE SCALE GENOMIC DNA]</scope>
    <source>
        <strain evidence="2 3">GI</strain>
    </source>
</reference>
<dbReference type="EMBL" id="AP018907">
    <property type="protein sequence ID" value="BBF92648.1"/>
    <property type="molecule type" value="Genomic_DNA"/>
</dbReference>
<dbReference type="KEGG" id="blag:BLTE_13330"/>
<dbReference type="Gene3D" id="3.40.50.300">
    <property type="entry name" value="P-loop containing nucleotide triphosphate hydrolases"/>
    <property type="match status" value="1"/>
</dbReference>
<dbReference type="Proteomes" id="UP000266934">
    <property type="component" value="Chromosome"/>
</dbReference>
<feature type="compositionally biased region" description="Low complexity" evidence="1">
    <location>
        <begin position="495"/>
        <end position="507"/>
    </location>
</feature>
<evidence type="ECO:0000313" key="2">
    <source>
        <dbReference type="EMBL" id="BBF92648.1"/>
    </source>
</evidence>
<dbReference type="RefSeq" id="WP_126398681.1">
    <property type="nucleotide sequence ID" value="NZ_AP018907.1"/>
</dbReference>
<sequence>MARDPSSDVGMKRDQHGRLIYEPDGAVLADFVLDNSEVAIIQGPMGSGKSKAANIRIYRHAREQRLSRLSGRRHSRWAVVRNTYPDLEGTTIRTWLDTFPEHVYGKMKWSKPFYHRIEIDDVILEADFLALDKEEDVRKLRSAEYTGFYINEGQYIPKVLFDEMHSRAGRFPAVKDGGTEWCGVIMDMNAPEDEANWVAIMTGQVPFPEHWTQQERALAKWPAEWKFFMQPPGLLEDIGPDGLVRGYKPNPKAENTRWLAKVGGKPFYMSKISGKSKAWIDSRIMNRVTIYADGDPVWPQFRLETHVMREMPEPVEGSPVFVGLDFGRSPAAVFFQKINHRVVVLYELQAFDCGARRFIADHFAPEVERRFGDRFELELWGDPKGRDRTQADDVTAFDMFEAKGFRVRPAPVKGNNIETRIEVVENLLLDMRDGIPCFMLSPACRRLKAAMAGKYFLEKSNDASKRLPCKDDYSHLPDALGYGLLGAGEGARMVGRSSGRARAPARLAKPRSLRKVQPWAR</sequence>
<dbReference type="Gene3D" id="3.30.420.280">
    <property type="match status" value="1"/>
</dbReference>
<keyword evidence="3" id="KW-1185">Reference proteome</keyword>